<feature type="transmembrane region" description="Helical" evidence="1">
    <location>
        <begin position="108"/>
        <end position="132"/>
    </location>
</feature>
<dbReference type="Proteomes" id="UP000559256">
    <property type="component" value="Unassembled WGS sequence"/>
</dbReference>
<keyword evidence="1" id="KW-0472">Membrane</keyword>
<protein>
    <recommendedName>
        <fullName evidence="2">DUF6534 domain-containing protein</fullName>
    </recommendedName>
</protein>
<dbReference type="AlphaFoldDB" id="A0A8H5FW85"/>
<feature type="transmembrane region" description="Helical" evidence="1">
    <location>
        <begin position="180"/>
        <end position="201"/>
    </location>
</feature>
<feature type="transmembrane region" description="Helical" evidence="1">
    <location>
        <begin position="221"/>
        <end position="245"/>
    </location>
</feature>
<dbReference type="EMBL" id="JAACJM010000068">
    <property type="protein sequence ID" value="KAF5352060.1"/>
    <property type="molecule type" value="Genomic_DNA"/>
</dbReference>
<keyword evidence="1" id="KW-0812">Transmembrane</keyword>
<reference evidence="3 4" key="1">
    <citation type="journal article" date="2020" name="ISME J.">
        <title>Uncovering the hidden diversity of litter-decomposition mechanisms in mushroom-forming fungi.</title>
        <authorList>
            <person name="Floudas D."/>
            <person name="Bentzer J."/>
            <person name="Ahren D."/>
            <person name="Johansson T."/>
            <person name="Persson P."/>
            <person name="Tunlid A."/>
        </authorList>
    </citation>
    <scope>NUCLEOTIDE SEQUENCE [LARGE SCALE GENOMIC DNA]</scope>
    <source>
        <strain evidence="3 4">CBS 291.85</strain>
    </source>
</reference>
<gene>
    <name evidence="3" type="ORF">D9758_009392</name>
</gene>
<dbReference type="Pfam" id="PF20152">
    <property type="entry name" value="DUF6534"/>
    <property type="match status" value="1"/>
</dbReference>
<sequence>MRSQDPAKDCIPVSEVPIMCLWARSDSDGPQPPPDELLLLCSSLLNLPLPSLSGLLRIMVLTVTTNFDLTLGALEIAMNVSAALLGCLTVQTYAYFQSFPKDRLSIRILMFLIWGLEVASHITGSRLVYTLTVTDWGKLLKLLTEHPAELTATFYLCSAVTPMVETFYLFRIYRFAGPRVIIAVFIALFVVWARYGAWLFLSVQVLRLGILDGKFLAKWSWLMILQLSLGAFMDALIAITIVFFLRRRTFEEVDGPSKLVTRVVRWTIQTGAIASAAFLTTLTTFITLKNTFVWLALLAILSKIFSNCFVASLNGRKQLQKLTTPSRNNESYSLSPTTVANWYESWRRDSRGVTSQDVEMQIKSQQSATTLRSPTIANNDISDAERGKVLDPIILITREVISEYQEFERYTPEEENYLTGRAF</sequence>
<organism evidence="3 4">
    <name type="scientific">Tetrapyrgos nigripes</name>
    <dbReference type="NCBI Taxonomy" id="182062"/>
    <lineage>
        <taxon>Eukaryota</taxon>
        <taxon>Fungi</taxon>
        <taxon>Dikarya</taxon>
        <taxon>Basidiomycota</taxon>
        <taxon>Agaricomycotina</taxon>
        <taxon>Agaricomycetes</taxon>
        <taxon>Agaricomycetidae</taxon>
        <taxon>Agaricales</taxon>
        <taxon>Marasmiineae</taxon>
        <taxon>Marasmiaceae</taxon>
        <taxon>Tetrapyrgos</taxon>
    </lineage>
</organism>
<evidence type="ECO:0000313" key="3">
    <source>
        <dbReference type="EMBL" id="KAF5352060.1"/>
    </source>
</evidence>
<evidence type="ECO:0000256" key="1">
    <source>
        <dbReference type="SAM" id="Phobius"/>
    </source>
</evidence>
<keyword evidence="1" id="KW-1133">Transmembrane helix</keyword>
<feature type="transmembrane region" description="Helical" evidence="1">
    <location>
        <begin position="266"/>
        <end position="286"/>
    </location>
</feature>
<dbReference type="PANTHER" id="PTHR40465">
    <property type="entry name" value="CHROMOSOME 1, WHOLE GENOME SHOTGUN SEQUENCE"/>
    <property type="match status" value="1"/>
</dbReference>
<dbReference type="PANTHER" id="PTHR40465:SF1">
    <property type="entry name" value="DUF6534 DOMAIN-CONTAINING PROTEIN"/>
    <property type="match status" value="1"/>
</dbReference>
<feature type="transmembrane region" description="Helical" evidence="1">
    <location>
        <begin position="292"/>
        <end position="313"/>
    </location>
</feature>
<feature type="transmembrane region" description="Helical" evidence="1">
    <location>
        <begin position="37"/>
        <end position="56"/>
    </location>
</feature>
<keyword evidence="4" id="KW-1185">Reference proteome</keyword>
<accession>A0A8H5FW85</accession>
<feature type="domain" description="DUF6534" evidence="2">
    <location>
        <begin position="231"/>
        <end position="317"/>
    </location>
</feature>
<name>A0A8H5FW85_9AGAR</name>
<feature type="transmembrane region" description="Helical" evidence="1">
    <location>
        <begin position="152"/>
        <end position="173"/>
    </location>
</feature>
<evidence type="ECO:0000259" key="2">
    <source>
        <dbReference type="Pfam" id="PF20152"/>
    </source>
</evidence>
<comment type="caution">
    <text evidence="3">The sequence shown here is derived from an EMBL/GenBank/DDBJ whole genome shotgun (WGS) entry which is preliminary data.</text>
</comment>
<proteinExistence type="predicted"/>
<dbReference type="OrthoDB" id="2535105at2759"/>
<dbReference type="InterPro" id="IPR045339">
    <property type="entry name" value="DUF6534"/>
</dbReference>
<evidence type="ECO:0000313" key="4">
    <source>
        <dbReference type="Proteomes" id="UP000559256"/>
    </source>
</evidence>
<feature type="transmembrane region" description="Helical" evidence="1">
    <location>
        <begin position="76"/>
        <end position="96"/>
    </location>
</feature>